<evidence type="ECO:0000313" key="2">
    <source>
        <dbReference type="EMBL" id="GEN80792.1"/>
    </source>
</evidence>
<proteinExistence type="predicted"/>
<keyword evidence="3" id="KW-1185">Reference proteome</keyword>
<dbReference type="SUPFAM" id="SSF63817">
    <property type="entry name" value="Sortase"/>
    <property type="match status" value="1"/>
</dbReference>
<evidence type="ECO:0000313" key="3">
    <source>
        <dbReference type="Proteomes" id="UP000321484"/>
    </source>
</evidence>
<accession>A0A511Z025</accession>
<name>A0A511Z025_9CELL</name>
<dbReference type="Pfam" id="PF04203">
    <property type="entry name" value="Sortase"/>
    <property type="match status" value="1"/>
</dbReference>
<keyword evidence="1" id="KW-0378">Hydrolase</keyword>
<dbReference type="CDD" id="cd05829">
    <property type="entry name" value="Sortase_F"/>
    <property type="match status" value="1"/>
</dbReference>
<evidence type="ECO:0000256" key="1">
    <source>
        <dbReference type="ARBA" id="ARBA00022801"/>
    </source>
</evidence>
<dbReference type="InterPro" id="IPR005754">
    <property type="entry name" value="Sortase"/>
</dbReference>
<organism evidence="2 3">
    <name type="scientific">Actinotalea fermentans</name>
    <dbReference type="NCBI Taxonomy" id="43671"/>
    <lineage>
        <taxon>Bacteria</taxon>
        <taxon>Bacillati</taxon>
        <taxon>Actinomycetota</taxon>
        <taxon>Actinomycetes</taxon>
        <taxon>Micrococcales</taxon>
        <taxon>Cellulomonadaceae</taxon>
        <taxon>Actinotalea</taxon>
    </lineage>
</organism>
<dbReference type="EMBL" id="BJYK01000009">
    <property type="protein sequence ID" value="GEN80792.1"/>
    <property type="molecule type" value="Genomic_DNA"/>
</dbReference>
<dbReference type="Proteomes" id="UP000321484">
    <property type="component" value="Unassembled WGS sequence"/>
</dbReference>
<comment type="caution">
    <text evidence="2">The sequence shown here is derived from an EMBL/GenBank/DDBJ whole genome shotgun (WGS) entry which is preliminary data.</text>
</comment>
<dbReference type="OrthoDB" id="4425249at2"/>
<dbReference type="InterPro" id="IPR042001">
    <property type="entry name" value="Sortase_F"/>
</dbReference>
<sequence>MRARLVAFVVAGVVAVGAAVGAVLLLTAPDDDVVAPPAPAPSVTRSAPPSPTPSPTPSFLPAFVAMAVPERVEIPAVDLDLAVLPISPVGGRINPPTVEEAYWIQDYGLPGSDADNTVYLVGHSSLRMPAAFNPLLDVEHQDAVLQPGDEVRVTTAGGVLRYEVTGWTRYDKDGLPTADEVWAIAPGTLQIITCFQEDGREFADDNLVVTATLVEALVPAEGATAG</sequence>
<dbReference type="RefSeq" id="WP_052113991.1">
    <property type="nucleotide sequence ID" value="NZ_BJYK01000009.1"/>
</dbReference>
<gene>
    <name evidence="2" type="ORF">AFE02nite_25260</name>
</gene>
<evidence type="ECO:0008006" key="4">
    <source>
        <dbReference type="Google" id="ProtNLM"/>
    </source>
</evidence>
<reference evidence="2 3" key="1">
    <citation type="submission" date="2019-07" db="EMBL/GenBank/DDBJ databases">
        <title>Whole genome shotgun sequence of Actinotalea fermentans NBRC 105374.</title>
        <authorList>
            <person name="Hosoyama A."/>
            <person name="Uohara A."/>
            <person name="Ohji S."/>
            <person name="Ichikawa N."/>
        </authorList>
    </citation>
    <scope>NUCLEOTIDE SEQUENCE [LARGE SCALE GENOMIC DNA]</scope>
    <source>
        <strain evidence="2 3">NBRC 105374</strain>
    </source>
</reference>
<protein>
    <recommendedName>
        <fullName evidence="4">Class F sortase</fullName>
    </recommendedName>
</protein>
<dbReference type="InterPro" id="IPR023365">
    <property type="entry name" value="Sortase_dom-sf"/>
</dbReference>
<dbReference type="AlphaFoldDB" id="A0A511Z025"/>
<dbReference type="GO" id="GO:0016787">
    <property type="term" value="F:hydrolase activity"/>
    <property type="evidence" value="ECO:0007669"/>
    <property type="project" value="UniProtKB-KW"/>
</dbReference>
<dbReference type="Gene3D" id="2.40.260.10">
    <property type="entry name" value="Sortase"/>
    <property type="match status" value="1"/>
</dbReference>